<reference evidence="2 3" key="1">
    <citation type="journal article" date="2018" name="Front. Plant Sci.">
        <title>Red Clover (Trifolium pratense) and Zigzag Clover (T. medium) - A Picture of Genomic Similarities and Differences.</title>
        <authorList>
            <person name="Dluhosova J."/>
            <person name="Istvanek J."/>
            <person name="Nedelnik J."/>
            <person name="Repkova J."/>
        </authorList>
    </citation>
    <scope>NUCLEOTIDE SEQUENCE [LARGE SCALE GENOMIC DNA]</scope>
    <source>
        <strain evidence="3">cv. 10/8</strain>
        <tissue evidence="2">Leaf</tissue>
    </source>
</reference>
<organism evidence="2 3">
    <name type="scientific">Trifolium medium</name>
    <dbReference type="NCBI Taxonomy" id="97028"/>
    <lineage>
        <taxon>Eukaryota</taxon>
        <taxon>Viridiplantae</taxon>
        <taxon>Streptophyta</taxon>
        <taxon>Embryophyta</taxon>
        <taxon>Tracheophyta</taxon>
        <taxon>Spermatophyta</taxon>
        <taxon>Magnoliopsida</taxon>
        <taxon>eudicotyledons</taxon>
        <taxon>Gunneridae</taxon>
        <taxon>Pentapetalae</taxon>
        <taxon>rosids</taxon>
        <taxon>fabids</taxon>
        <taxon>Fabales</taxon>
        <taxon>Fabaceae</taxon>
        <taxon>Papilionoideae</taxon>
        <taxon>50 kb inversion clade</taxon>
        <taxon>NPAAA clade</taxon>
        <taxon>Hologalegina</taxon>
        <taxon>IRL clade</taxon>
        <taxon>Trifolieae</taxon>
        <taxon>Trifolium</taxon>
    </lineage>
</organism>
<dbReference type="EMBL" id="LXQA010054010">
    <property type="protein sequence ID" value="MCI04009.1"/>
    <property type="molecule type" value="Genomic_DNA"/>
</dbReference>
<name>A0A392NXS2_9FABA</name>
<sequence>SLSSTSSEFEEDDEEEEKQDENKAGFGFDDSDSYDDGRIVSVYGADEKQSVSPVGENASEDLAVGIWDTRLRHRIPAVIAEWSPGINLSGKSGCI</sequence>
<feature type="region of interest" description="Disordered" evidence="1">
    <location>
        <begin position="1"/>
        <end position="37"/>
    </location>
</feature>
<feature type="compositionally biased region" description="Acidic residues" evidence="1">
    <location>
        <begin position="8"/>
        <end position="19"/>
    </location>
</feature>
<evidence type="ECO:0000313" key="3">
    <source>
        <dbReference type="Proteomes" id="UP000265520"/>
    </source>
</evidence>
<dbReference type="Proteomes" id="UP000265520">
    <property type="component" value="Unassembled WGS sequence"/>
</dbReference>
<proteinExistence type="predicted"/>
<dbReference type="AlphaFoldDB" id="A0A392NXS2"/>
<keyword evidence="3" id="KW-1185">Reference proteome</keyword>
<protein>
    <submittedName>
        <fullName evidence="2">Uncharacterized protein</fullName>
    </submittedName>
</protein>
<accession>A0A392NXS2</accession>
<evidence type="ECO:0000313" key="2">
    <source>
        <dbReference type="EMBL" id="MCI04009.1"/>
    </source>
</evidence>
<comment type="caution">
    <text evidence="2">The sequence shown here is derived from an EMBL/GenBank/DDBJ whole genome shotgun (WGS) entry which is preliminary data.</text>
</comment>
<feature type="non-terminal residue" evidence="2">
    <location>
        <position position="1"/>
    </location>
</feature>
<evidence type="ECO:0000256" key="1">
    <source>
        <dbReference type="SAM" id="MobiDB-lite"/>
    </source>
</evidence>